<dbReference type="Gene3D" id="2.60.120.260">
    <property type="entry name" value="Galactose-binding domain-like"/>
    <property type="match status" value="2"/>
</dbReference>
<dbReference type="SUPFAM" id="SSF54001">
    <property type="entry name" value="Cysteine proteinases"/>
    <property type="match status" value="1"/>
</dbReference>
<dbReference type="InterPro" id="IPR038765">
    <property type="entry name" value="Papain-like_cys_pep_sf"/>
</dbReference>
<dbReference type="EMBL" id="JGDB01000225">
    <property type="protein sequence ID" value="EXY89816.1"/>
    <property type="molecule type" value="Genomic_DNA"/>
</dbReference>
<dbReference type="AlphaFoldDB" id="A0A015V3A0"/>
<organism evidence="1 2">
    <name type="scientific">Bacteroides fragilis str. 3998T(B)3</name>
    <dbReference type="NCBI Taxonomy" id="1339316"/>
    <lineage>
        <taxon>Bacteria</taxon>
        <taxon>Pseudomonadati</taxon>
        <taxon>Bacteroidota</taxon>
        <taxon>Bacteroidia</taxon>
        <taxon>Bacteroidales</taxon>
        <taxon>Bacteroidaceae</taxon>
        <taxon>Bacteroides</taxon>
    </lineage>
</organism>
<proteinExistence type="predicted"/>
<accession>A0A015V3A0</accession>
<dbReference type="PANTHER" id="PTHR35532">
    <property type="entry name" value="SIMILAR TO POLYHYDROXYALKANOATE DEPOLYMERASE"/>
    <property type="match status" value="1"/>
</dbReference>
<dbReference type="PATRIC" id="fig|1339316.3.peg.3327"/>
<dbReference type="RefSeq" id="WP_005815110.1">
    <property type="nucleotide sequence ID" value="NZ_JGDB01000225.1"/>
</dbReference>
<evidence type="ECO:0000313" key="1">
    <source>
        <dbReference type="EMBL" id="EXY89816.1"/>
    </source>
</evidence>
<protein>
    <submittedName>
        <fullName evidence="1">F5/8 type C domain protein</fullName>
    </submittedName>
</protein>
<dbReference type="Proteomes" id="UP000020773">
    <property type="component" value="Unassembled WGS sequence"/>
</dbReference>
<name>A0A015V3A0_BACFG</name>
<dbReference type="PANTHER" id="PTHR35532:SF5">
    <property type="entry name" value="CARBOHYDRATE-BINDING DOMAIN-CONTAINING PROTEIN"/>
    <property type="match status" value="1"/>
</dbReference>
<evidence type="ECO:0000313" key="2">
    <source>
        <dbReference type="Proteomes" id="UP000020773"/>
    </source>
</evidence>
<gene>
    <name evidence="1" type="ORF">M125_3512</name>
</gene>
<sequence length="653" mass="75688">MTGVAEKKKRMIKIYLLWVLLVGSLCCSCTGNKRLEYALEFAGENRGELEKVLEHYNDSGLKQDAARFLIENMPRYFSYEGWQLDTLKAIHAATEHTDGWVNKKDRKKWEHFSFRTLKKVYDAKVIKAEFLIHHIDQAFEVFEKRSWNKYLPFDDFCELILPYRIGDEPLEEWRGWYRERYESILDSLYQGTDVVEATDRLGAYLRQEKDFRYSVELDLPHLGAGFLLANRVGSCEASCDFTVYVLRALGIPAATDIYHYGPGKGAGHVWNVLRDTTGGYVPFWFIQTKVERGGSDKREKGKVYRRCFGAQQEKVSGIRRDRSVPFPLKDPYLKDVTSDYFPANQVTIEIDPQVDKKYICLGVFTLEGCMPIDITVQKGNKATFMNVEPGILFQPLYDNGMKWVAAGYPFLVDEKGEVKYHKPDCAVKGSMDLSRKFLLRQYLKDYLSAVVGDKIEGANHSDFSDACLLHQIVDTPKVSYQVAYPQSRKRYRYIRYTSTPEKTLQLAELQLFRKVDDQEKIAAKVIDGSNAFIADDRFDRFKVNDGDGLTFFLTKEKGAFVTLDLGKPEKIEKIVYMPRNDDNFIRLGDQYELFYQDGFRGWISLGRQVASELTLHYDNIPQNSVLWLRNLSRGREETVFRNEDGRQVFFVKW</sequence>
<comment type="caution">
    <text evidence="1">The sequence shown here is derived from an EMBL/GenBank/DDBJ whole genome shotgun (WGS) entry which is preliminary data.</text>
</comment>
<reference evidence="1 2" key="1">
    <citation type="submission" date="2014-02" db="EMBL/GenBank/DDBJ databases">
        <authorList>
            <person name="Sears C."/>
            <person name="Carroll K."/>
            <person name="Sack B.R."/>
            <person name="Qadri F."/>
            <person name="Myers L.L."/>
            <person name="Chung G.-T."/>
            <person name="Escheverria P."/>
            <person name="Fraser C.M."/>
            <person name="Sadzewicz L."/>
            <person name="Shefchek K.A."/>
            <person name="Tallon L."/>
            <person name="Das S.P."/>
            <person name="Daugherty S."/>
            <person name="Mongodin E.F."/>
        </authorList>
    </citation>
    <scope>NUCLEOTIDE SEQUENCE [LARGE SCALE GENOMIC DNA]</scope>
    <source>
        <strain evidence="2">3998T(B)3</strain>
    </source>
</reference>